<evidence type="ECO:0000256" key="1">
    <source>
        <dbReference type="ARBA" id="ARBA00000448"/>
    </source>
</evidence>
<comment type="similarity">
    <text evidence="2 10">Belongs to the glycosyl hydrolase 1 family.</text>
</comment>
<feature type="active site" description="Nucleophile" evidence="9">
    <location>
        <position position="350"/>
    </location>
</feature>
<dbReference type="InterPro" id="IPR017736">
    <property type="entry name" value="Glyco_hydro_1_beta-glucosidase"/>
</dbReference>
<evidence type="ECO:0000313" key="12">
    <source>
        <dbReference type="Proteomes" id="UP001333102"/>
    </source>
</evidence>
<evidence type="ECO:0000256" key="8">
    <source>
        <dbReference type="ARBA" id="ARBA00023326"/>
    </source>
</evidence>
<dbReference type="PRINTS" id="PR00131">
    <property type="entry name" value="GLHYDRLASE1"/>
</dbReference>
<dbReference type="InterPro" id="IPR033132">
    <property type="entry name" value="GH_1_N_CS"/>
</dbReference>
<dbReference type="NCBIfam" id="TIGR03356">
    <property type="entry name" value="BGL"/>
    <property type="match status" value="1"/>
</dbReference>
<evidence type="ECO:0000256" key="7">
    <source>
        <dbReference type="ARBA" id="ARBA00023295"/>
    </source>
</evidence>
<dbReference type="GO" id="GO:0008422">
    <property type="term" value="F:beta-glucosidase activity"/>
    <property type="evidence" value="ECO:0007669"/>
    <property type="project" value="UniProtKB-EC"/>
</dbReference>
<dbReference type="PROSITE" id="PS00653">
    <property type="entry name" value="GLYCOSYL_HYDROL_F1_2"/>
    <property type="match status" value="1"/>
</dbReference>
<dbReference type="SUPFAM" id="SSF51445">
    <property type="entry name" value="(Trans)glycosidases"/>
    <property type="match status" value="1"/>
</dbReference>
<keyword evidence="5" id="KW-0136">Cellulose degradation</keyword>
<evidence type="ECO:0000256" key="2">
    <source>
        <dbReference type="ARBA" id="ARBA00010838"/>
    </source>
</evidence>
<evidence type="ECO:0000256" key="5">
    <source>
        <dbReference type="ARBA" id="ARBA00023001"/>
    </source>
</evidence>
<evidence type="ECO:0000256" key="3">
    <source>
        <dbReference type="ARBA" id="ARBA00012744"/>
    </source>
</evidence>
<evidence type="ECO:0000256" key="6">
    <source>
        <dbReference type="ARBA" id="ARBA00023277"/>
    </source>
</evidence>
<keyword evidence="7 10" id="KW-0326">Glycosidase</keyword>
<dbReference type="Gene3D" id="3.20.20.80">
    <property type="entry name" value="Glycosidases"/>
    <property type="match status" value="1"/>
</dbReference>
<accession>A0ABZ1BT20</accession>
<dbReference type="InterPro" id="IPR017853">
    <property type="entry name" value="GH"/>
</dbReference>
<dbReference type="PROSITE" id="PS00572">
    <property type="entry name" value="GLYCOSYL_HYDROL_F1_1"/>
    <property type="match status" value="1"/>
</dbReference>
<organism evidence="11 12">
    <name type="scientific">Geochorda subterranea</name>
    <dbReference type="NCBI Taxonomy" id="3109564"/>
    <lineage>
        <taxon>Bacteria</taxon>
        <taxon>Bacillati</taxon>
        <taxon>Bacillota</taxon>
        <taxon>Limnochordia</taxon>
        <taxon>Limnochordales</taxon>
        <taxon>Geochordaceae</taxon>
        <taxon>Geochorda</taxon>
    </lineage>
</organism>
<comment type="catalytic activity">
    <reaction evidence="1 10">
        <text>Hydrolysis of terminal, non-reducing beta-D-glucosyl residues with release of beta-D-glucose.</text>
        <dbReference type="EC" id="3.2.1.21"/>
    </reaction>
</comment>
<keyword evidence="4 10" id="KW-0378">Hydrolase</keyword>
<dbReference type="EMBL" id="CP141614">
    <property type="protein sequence ID" value="WRP15605.1"/>
    <property type="molecule type" value="Genomic_DNA"/>
</dbReference>
<dbReference type="PANTHER" id="PTHR10353">
    <property type="entry name" value="GLYCOSYL HYDROLASE"/>
    <property type="match status" value="1"/>
</dbReference>
<dbReference type="InterPro" id="IPR018120">
    <property type="entry name" value="Glyco_hydro_1_AS"/>
</dbReference>
<evidence type="ECO:0000256" key="10">
    <source>
        <dbReference type="RuleBase" id="RU361175"/>
    </source>
</evidence>
<dbReference type="RefSeq" id="WP_324670011.1">
    <property type="nucleotide sequence ID" value="NZ_CP141614.1"/>
</dbReference>
<evidence type="ECO:0000256" key="4">
    <source>
        <dbReference type="ARBA" id="ARBA00022801"/>
    </source>
</evidence>
<dbReference type="EC" id="3.2.1.21" evidence="3 10"/>
<dbReference type="InterPro" id="IPR001360">
    <property type="entry name" value="Glyco_hydro_1"/>
</dbReference>
<keyword evidence="12" id="KW-1185">Reference proteome</keyword>
<keyword evidence="6" id="KW-0119">Carbohydrate metabolism</keyword>
<protein>
    <recommendedName>
        <fullName evidence="3 10">Beta-glucosidase</fullName>
        <ecNumber evidence="3 10">3.2.1.21</ecNumber>
    </recommendedName>
</protein>
<dbReference type="Pfam" id="PF00232">
    <property type="entry name" value="Glyco_hydro_1"/>
    <property type="match status" value="1"/>
</dbReference>
<gene>
    <name evidence="11" type="ORF">VLY81_05435</name>
</gene>
<dbReference type="Proteomes" id="UP001333102">
    <property type="component" value="Chromosome"/>
</dbReference>
<evidence type="ECO:0000256" key="9">
    <source>
        <dbReference type="PROSITE-ProRule" id="PRU10055"/>
    </source>
</evidence>
<dbReference type="PANTHER" id="PTHR10353:SF36">
    <property type="entry name" value="LP05116P"/>
    <property type="match status" value="1"/>
</dbReference>
<keyword evidence="8" id="KW-0624">Polysaccharide degradation</keyword>
<sequence length="449" mass="50523">MRRFPEGFLWGCATASYQIEGSPLADGASPSIWHRFSHTPGNVQGGDTGDVACDHYRRWRDDVALMRELGLKAYRFSIAWPRVLPDGTGRVNEAGVAFYDRLVDALLEAGIVPFATLYHWDLPGALQDRGGWANRDVVGWFTEYAGLMFERLGDRVQHWITLNEPWCVAHLGHVAGVHAPGMRDLWAGLRVAHHLLLAHGEAVAAFRASRAGRGRIGITLNLAPQHAATSSQTDRAATDRADAYHNRLFLDPLFKGRYPAVLVQHFGEAWPEVTDEDLAIIRRPIDFLGINYYSRSVVADAPGEGLLGIRHVDTAGARTAMGWEIYPQGLYELLVRLHREYGPLPLYITENGAAFDDRLDASGQVDDAERVDYLHRHFLAARRAIDDGVRLEGYFVWSMLDNFEWALGYSKRFGIVYVDYPSQRRIVKRSGRWYRQVIEANGVPERTEG</sequence>
<evidence type="ECO:0000313" key="11">
    <source>
        <dbReference type="EMBL" id="WRP15605.1"/>
    </source>
</evidence>
<proteinExistence type="inferred from homology"/>
<name>A0ABZ1BT20_9FIRM</name>
<reference evidence="12" key="1">
    <citation type="submission" date="2023-12" db="EMBL/GenBank/DDBJ databases">
        <title>Novel isolates from deep terrestrial aquifers shed light on the physiology and ecology of the class Limnochordia.</title>
        <authorList>
            <person name="Karnachuk O.V."/>
            <person name="Lukina A.P."/>
            <person name="Avakyan M.R."/>
            <person name="Kadnikov V."/>
            <person name="Begmatov S."/>
            <person name="Beletsky A.V."/>
            <person name="Mardanov A.V."/>
            <person name="Ravin N.V."/>
        </authorList>
    </citation>
    <scope>NUCLEOTIDE SEQUENCE [LARGE SCALE GENOMIC DNA]</scope>
    <source>
        <strain evidence="12">LN</strain>
    </source>
</reference>